<dbReference type="OrthoDB" id="271226at2759"/>
<dbReference type="Proteomes" id="UP000030744">
    <property type="component" value="Unassembled WGS sequence"/>
</dbReference>
<evidence type="ECO:0000256" key="1">
    <source>
        <dbReference type="ARBA" id="ARBA00022614"/>
    </source>
</evidence>
<dbReference type="PANTHER" id="PTHR45973:SF35">
    <property type="entry name" value="LEUCINE-RICH REPEAT-CONTAINING PROTEIN 43"/>
    <property type="match status" value="1"/>
</dbReference>
<name>U6JND5_9EIME</name>
<keyword evidence="2" id="KW-0677">Repeat</keyword>
<proteinExistence type="predicted"/>
<reference evidence="3" key="1">
    <citation type="submission" date="2013-10" db="EMBL/GenBank/DDBJ databases">
        <title>Genomic analysis of the causative agents of coccidiosis in chickens.</title>
        <authorList>
            <person name="Reid A.J."/>
            <person name="Blake D."/>
            <person name="Billington K."/>
            <person name="Browne H."/>
            <person name="Dunn M."/>
            <person name="Hung S."/>
            <person name="Kawahara F."/>
            <person name="Miranda-Saavedra D."/>
            <person name="Mourier T."/>
            <person name="Nagra H."/>
            <person name="Otto T.D."/>
            <person name="Rawlings N."/>
            <person name="Sanchez A."/>
            <person name="Sanders M."/>
            <person name="Subramaniam C."/>
            <person name="Tay Y."/>
            <person name="Dear P."/>
            <person name="Doerig C."/>
            <person name="Gruber A."/>
            <person name="Parkinson J."/>
            <person name="Shirley M."/>
            <person name="Wan K.L."/>
            <person name="Berriman M."/>
            <person name="Tomley F."/>
            <person name="Pain A."/>
        </authorList>
    </citation>
    <scope>NUCLEOTIDE SEQUENCE [LARGE SCALE GENOMIC DNA]</scope>
    <source>
        <strain evidence="3">Houghton</strain>
    </source>
</reference>
<dbReference type="GeneID" id="25377713"/>
<evidence type="ECO:0000313" key="4">
    <source>
        <dbReference type="Proteomes" id="UP000030744"/>
    </source>
</evidence>
<keyword evidence="1" id="KW-0433">Leucine-rich repeat</keyword>
<dbReference type="Pfam" id="PF12799">
    <property type="entry name" value="LRR_4"/>
    <property type="match status" value="1"/>
</dbReference>
<dbReference type="SMART" id="SM00365">
    <property type="entry name" value="LRR_SD22"/>
    <property type="match status" value="2"/>
</dbReference>
<dbReference type="RefSeq" id="XP_013349633.1">
    <property type="nucleotide sequence ID" value="XM_013494179.1"/>
</dbReference>
<gene>
    <name evidence="3" type="ORF">EMH_0028630</name>
</gene>
<evidence type="ECO:0000256" key="2">
    <source>
        <dbReference type="ARBA" id="ARBA00022737"/>
    </source>
</evidence>
<dbReference type="Gene3D" id="3.80.10.10">
    <property type="entry name" value="Ribonuclease Inhibitor"/>
    <property type="match status" value="1"/>
</dbReference>
<dbReference type="AlphaFoldDB" id="U6JND5"/>
<dbReference type="EMBL" id="HG678805">
    <property type="protein sequence ID" value="CDJ27055.1"/>
    <property type="molecule type" value="Genomic_DNA"/>
</dbReference>
<dbReference type="PANTHER" id="PTHR45973">
    <property type="entry name" value="PROTEIN PHOSPHATASE 1 REGULATORY SUBUNIT SDS22-RELATED"/>
    <property type="match status" value="1"/>
</dbReference>
<dbReference type="PROSITE" id="PS51450">
    <property type="entry name" value="LRR"/>
    <property type="match status" value="2"/>
</dbReference>
<dbReference type="VEuPathDB" id="ToxoDB:EMH_0028630"/>
<evidence type="ECO:0000313" key="3">
    <source>
        <dbReference type="EMBL" id="CDJ27055.1"/>
    </source>
</evidence>
<dbReference type="InterPro" id="IPR050576">
    <property type="entry name" value="Cilia_flagella_integrity"/>
</dbReference>
<accession>U6JND5</accession>
<reference evidence="3" key="2">
    <citation type="submission" date="2013-10" db="EMBL/GenBank/DDBJ databases">
        <authorList>
            <person name="Aslett M."/>
        </authorList>
    </citation>
    <scope>NUCLEOTIDE SEQUENCE [LARGE SCALE GENOMIC DNA]</scope>
    <source>
        <strain evidence="3">Houghton</strain>
    </source>
</reference>
<dbReference type="InterPro" id="IPR001611">
    <property type="entry name" value="Leu-rich_rpt"/>
</dbReference>
<dbReference type="InterPro" id="IPR025875">
    <property type="entry name" value="Leu-rich_rpt_4"/>
</dbReference>
<dbReference type="SUPFAM" id="SSF52058">
    <property type="entry name" value="L domain-like"/>
    <property type="match status" value="1"/>
</dbReference>
<sequence length="432" mass="46353">MSTSRTRLFAHRNVPSAAAFLQSAGGVAVGPILNASKLKALLLADGNSARKWKALDLSSSNIRKIELSLGEVAALDFECLTHLDLDGNLLVLLDGHSLPFPHLQTLRASNCRINTITNFGSHFRLRQLDLSGNQLTSIINLSNTPLRFTLRELNLARNQISDFKGLAALSTFKSLEVLDLRQNPICNFGNVAEGFALICCTTIRQLNGHTVSPGVREAVDTWARDEACGRATVAAVEAFRETLQHPDGPSLLCSTSHPSMVGRLNRMRSVRAGPELPYASTADASVNSVADSCDAVYIKRHAVGEEDCRSVHSRSCLHSDCNQGLHTVVTRAVSTAVEAAADISRGSPVDVTCSSSDVQAATASCATQSEDGTEKGQACTVGDNEQRSTECYRCGSPETRDSAALLLERMMGSAIAVAHRKLETALLCYWSA</sequence>
<dbReference type="Pfam" id="PF00560">
    <property type="entry name" value="LRR_1"/>
    <property type="match status" value="1"/>
</dbReference>
<evidence type="ECO:0008006" key="5">
    <source>
        <dbReference type="Google" id="ProtNLM"/>
    </source>
</evidence>
<dbReference type="InterPro" id="IPR032675">
    <property type="entry name" value="LRR_dom_sf"/>
</dbReference>
<protein>
    <recommendedName>
        <fullName evidence="5">Leucine rich repeat protein</fullName>
    </recommendedName>
</protein>
<keyword evidence="4" id="KW-1185">Reference proteome</keyword>
<organism evidence="3 4">
    <name type="scientific">Eimeria mitis</name>
    <dbReference type="NCBI Taxonomy" id="44415"/>
    <lineage>
        <taxon>Eukaryota</taxon>
        <taxon>Sar</taxon>
        <taxon>Alveolata</taxon>
        <taxon>Apicomplexa</taxon>
        <taxon>Conoidasida</taxon>
        <taxon>Coccidia</taxon>
        <taxon>Eucoccidiorida</taxon>
        <taxon>Eimeriorina</taxon>
        <taxon>Eimeriidae</taxon>
        <taxon>Eimeria</taxon>
    </lineage>
</organism>